<dbReference type="Proteomes" id="UP000198525">
    <property type="component" value="Unassembled WGS sequence"/>
</dbReference>
<sequence length="651" mass="70281">MTHFLHRIPMSRKFLLALALPILVIAWLATSGILERQRLAADMAEVEEMTRFSNRAGDLVHELQVERGLSSGYLSSGGEAFGERLAERRRQADERLQAFQASRSAVDADDDPRIAELGQAIDDALDELPSMREAIDAQDVKPTESLDYYSGLNGTLLEMAGRLTARVAAGELSRDLGAYAALKELKETAGIERAMLAGAFSANRMAPQTYYRFMELLGEASAFEESFRMQASPAMVERYRNATAEHEDAGRLTMMRQIAVNQGINGGYGIDAARWFDAQTAKIERLKGVEEAMASGVLADAESLAAGARNELWRFVVFAVLAVVVALVLAMLLVRSIVVPLRHALQQIAERDGDLTQRLPVPGTDELSRFYAAFNASTESMEALVASIQRGASGVTSASGEIAQGNEDLASRTEEQSSSLVETATSMEQITSTVRQSADNAREARSKTEQTAGCADRASHVAAEAREAMREIHEANRQINAIVEAIDGIAFQTNLLALNASVEAARAGEHGRGFAVVAGEVRKLASRSAEEAERIRHLIGDNAQRVAKGDDLVSQTHEALAEITREVRQVADLVSDMSAATEEQSAGIEQVNQAVSQLEQTTQENAALVEQVAAASRSLDGQAGEMSGLIGRFKVATELYGRSVTNLLPSA</sequence>
<protein>
    <submittedName>
        <fullName evidence="12">Methyl-accepting chemotaxis protein</fullName>
    </submittedName>
</protein>
<keyword evidence="3 5" id="KW-0807">Transducer</keyword>
<dbReference type="InterPro" id="IPR004090">
    <property type="entry name" value="Chemotax_Me-accpt_rcpt"/>
</dbReference>
<dbReference type="PROSITE" id="PS50885">
    <property type="entry name" value="HAMP"/>
    <property type="match status" value="1"/>
</dbReference>
<dbReference type="InterPro" id="IPR003660">
    <property type="entry name" value="HAMP_dom"/>
</dbReference>
<keyword evidence="2" id="KW-0488">Methylation</keyword>
<comment type="subcellular location">
    <subcellularLocation>
        <location evidence="1">Membrane</location>
    </subcellularLocation>
</comment>
<dbReference type="SMART" id="SM00304">
    <property type="entry name" value="HAMP"/>
    <property type="match status" value="1"/>
</dbReference>
<dbReference type="STRING" id="376427.SAMN04487954_107151"/>
<dbReference type="Pfam" id="PF00672">
    <property type="entry name" value="HAMP"/>
    <property type="match status" value="1"/>
</dbReference>
<evidence type="ECO:0000256" key="3">
    <source>
        <dbReference type="ARBA" id="ARBA00023224"/>
    </source>
</evidence>
<evidence type="ECO:0000256" key="6">
    <source>
        <dbReference type="SAM" id="Coils"/>
    </source>
</evidence>
<dbReference type="FunFam" id="1.10.287.950:FF:000001">
    <property type="entry name" value="Methyl-accepting chemotaxis sensory transducer"/>
    <property type="match status" value="1"/>
</dbReference>
<evidence type="ECO:0000313" key="13">
    <source>
        <dbReference type="Proteomes" id="UP000198525"/>
    </source>
</evidence>
<organism evidence="12 13">
    <name type="scientific">Billgrantia gudaonensis</name>
    <dbReference type="NCBI Taxonomy" id="376427"/>
    <lineage>
        <taxon>Bacteria</taxon>
        <taxon>Pseudomonadati</taxon>
        <taxon>Pseudomonadota</taxon>
        <taxon>Gammaproteobacteria</taxon>
        <taxon>Oceanospirillales</taxon>
        <taxon>Halomonadaceae</taxon>
        <taxon>Billgrantia</taxon>
    </lineage>
</organism>
<keyword evidence="7" id="KW-0472">Membrane</keyword>
<dbReference type="PROSITE" id="PS50111">
    <property type="entry name" value="CHEMOTAXIS_TRANSDUC_2"/>
    <property type="match status" value="1"/>
</dbReference>
<feature type="transmembrane region" description="Helical" evidence="7">
    <location>
        <begin position="312"/>
        <end position="334"/>
    </location>
</feature>
<comment type="similarity">
    <text evidence="4">Belongs to the methyl-accepting chemotaxis (MCP) protein family.</text>
</comment>
<feature type="coiled-coil region" evidence="6">
    <location>
        <begin position="591"/>
        <end position="618"/>
    </location>
</feature>
<feature type="coiled-coil region" evidence="6">
    <location>
        <begin position="458"/>
        <end position="485"/>
    </location>
</feature>
<dbReference type="Gene3D" id="1.10.287.950">
    <property type="entry name" value="Methyl-accepting chemotaxis protein"/>
    <property type="match status" value="1"/>
</dbReference>
<keyword evidence="6" id="KW-0175">Coiled coil</keyword>
<dbReference type="PROSITE" id="PS50906">
    <property type="entry name" value="NIT"/>
    <property type="match status" value="1"/>
</dbReference>
<feature type="domain" description="Methyl-accepting transducer" evidence="8">
    <location>
        <begin position="391"/>
        <end position="620"/>
    </location>
</feature>
<dbReference type="InterPro" id="IPR004089">
    <property type="entry name" value="MCPsignal_dom"/>
</dbReference>
<dbReference type="EMBL" id="FNES01000007">
    <property type="protein sequence ID" value="SDJ73083.1"/>
    <property type="molecule type" value="Genomic_DNA"/>
</dbReference>
<evidence type="ECO:0000256" key="7">
    <source>
        <dbReference type="SAM" id="Phobius"/>
    </source>
</evidence>
<gene>
    <name evidence="12" type="ORF">SAMN04487954_107151</name>
</gene>
<dbReference type="CDD" id="cd06225">
    <property type="entry name" value="HAMP"/>
    <property type="match status" value="1"/>
</dbReference>
<dbReference type="PROSITE" id="PS50192">
    <property type="entry name" value="T_SNARE"/>
    <property type="match status" value="1"/>
</dbReference>
<dbReference type="GO" id="GO:0006935">
    <property type="term" value="P:chemotaxis"/>
    <property type="evidence" value="ECO:0007669"/>
    <property type="project" value="InterPro"/>
</dbReference>
<keyword evidence="13" id="KW-1185">Reference proteome</keyword>
<dbReference type="SUPFAM" id="SSF58104">
    <property type="entry name" value="Methyl-accepting chemotaxis protein (MCP) signaling domain"/>
    <property type="match status" value="1"/>
</dbReference>
<feature type="domain" description="T-SNARE coiled-coil homology" evidence="9">
    <location>
        <begin position="550"/>
        <end position="612"/>
    </location>
</feature>
<dbReference type="PANTHER" id="PTHR43531">
    <property type="entry name" value="PROTEIN ICFG"/>
    <property type="match status" value="1"/>
</dbReference>
<dbReference type="AlphaFoldDB" id="A0A1G8W4Q5"/>
<keyword evidence="7" id="KW-0812">Transmembrane</keyword>
<dbReference type="GO" id="GO:0005886">
    <property type="term" value="C:plasma membrane"/>
    <property type="evidence" value="ECO:0007669"/>
    <property type="project" value="TreeGrafter"/>
</dbReference>
<proteinExistence type="inferred from homology"/>
<evidence type="ECO:0000256" key="5">
    <source>
        <dbReference type="PROSITE-ProRule" id="PRU00284"/>
    </source>
</evidence>
<dbReference type="PANTHER" id="PTHR43531:SF14">
    <property type="entry name" value="METHYL-ACCEPTING CHEMOTAXIS PROTEIN I-RELATED"/>
    <property type="match status" value="1"/>
</dbReference>
<keyword evidence="7" id="KW-1133">Transmembrane helix</keyword>
<dbReference type="CDD" id="cd11386">
    <property type="entry name" value="MCP_signal"/>
    <property type="match status" value="1"/>
</dbReference>
<dbReference type="InterPro" id="IPR013587">
    <property type="entry name" value="Nitrate/nitrite_sensing"/>
</dbReference>
<feature type="domain" description="NIT" evidence="11">
    <location>
        <begin position="54"/>
        <end position="304"/>
    </location>
</feature>
<dbReference type="InterPro" id="IPR010910">
    <property type="entry name" value="Nitrate/nitrite_sensing_bac"/>
</dbReference>
<dbReference type="Pfam" id="PF00015">
    <property type="entry name" value="MCPsignal"/>
    <property type="match status" value="1"/>
</dbReference>
<reference evidence="12 13" key="1">
    <citation type="submission" date="2016-10" db="EMBL/GenBank/DDBJ databases">
        <authorList>
            <person name="de Groot N.N."/>
        </authorList>
    </citation>
    <scope>NUCLEOTIDE SEQUENCE [LARGE SCALE GENOMIC DNA]</scope>
    <source>
        <strain evidence="12 13">CGMCC 1.6133</strain>
    </source>
</reference>
<evidence type="ECO:0000313" key="12">
    <source>
        <dbReference type="EMBL" id="SDJ73083.1"/>
    </source>
</evidence>
<dbReference type="GO" id="GO:0007165">
    <property type="term" value="P:signal transduction"/>
    <property type="evidence" value="ECO:0007669"/>
    <property type="project" value="UniProtKB-KW"/>
</dbReference>
<evidence type="ECO:0000259" key="11">
    <source>
        <dbReference type="PROSITE" id="PS50906"/>
    </source>
</evidence>
<dbReference type="Pfam" id="PF08376">
    <property type="entry name" value="NIT"/>
    <property type="match status" value="1"/>
</dbReference>
<dbReference type="RefSeq" id="WP_089685833.1">
    <property type="nucleotide sequence ID" value="NZ_FNES01000007.1"/>
</dbReference>
<feature type="domain" description="HAMP" evidence="10">
    <location>
        <begin position="341"/>
        <end position="386"/>
    </location>
</feature>
<evidence type="ECO:0000259" key="10">
    <source>
        <dbReference type="PROSITE" id="PS50885"/>
    </source>
</evidence>
<evidence type="ECO:0000256" key="4">
    <source>
        <dbReference type="ARBA" id="ARBA00029447"/>
    </source>
</evidence>
<name>A0A1G8W4Q5_9GAMM</name>
<dbReference type="PRINTS" id="PR00260">
    <property type="entry name" value="CHEMTRNSDUCR"/>
</dbReference>
<dbReference type="InterPro" id="IPR000727">
    <property type="entry name" value="T_SNARE_dom"/>
</dbReference>
<accession>A0A1G8W4Q5</accession>
<dbReference type="InterPro" id="IPR051310">
    <property type="entry name" value="MCP_chemotaxis"/>
</dbReference>
<dbReference type="OrthoDB" id="2489132at2"/>
<dbReference type="GO" id="GO:0004888">
    <property type="term" value="F:transmembrane signaling receptor activity"/>
    <property type="evidence" value="ECO:0007669"/>
    <property type="project" value="InterPro"/>
</dbReference>
<evidence type="ECO:0000259" key="9">
    <source>
        <dbReference type="PROSITE" id="PS50192"/>
    </source>
</evidence>
<evidence type="ECO:0000256" key="1">
    <source>
        <dbReference type="ARBA" id="ARBA00004370"/>
    </source>
</evidence>
<dbReference type="SMART" id="SM00283">
    <property type="entry name" value="MA"/>
    <property type="match status" value="1"/>
</dbReference>
<evidence type="ECO:0000256" key="2">
    <source>
        <dbReference type="ARBA" id="ARBA00022481"/>
    </source>
</evidence>
<evidence type="ECO:0000259" key="8">
    <source>
        <dbReference type="PROSITE" id="PS50111"/>
    </source>
</evidence>